<name>A0A0L7M9Z3_PLAF4</name>
<dbReference type="EMBL" id="GG702369">
    <property type="protein sequence ID" value="KOB89400.1"/>
    <property type="molecule type" value="Genomic_DNA"/>
</dbReference>
<accession>A0A0L7M9Z3</accession>
<reference evidence="2" key="1">
    <citation type="submission" date="2006-09" db="EMBL/GenBank/DDBJ databases">
        <title>Annotation of Plasmodium falciparum Dd2.</title>
        <authorList>
            <consortium name="The Broad Institute Genome Sequencing Platform"/>
            <person name="Volkman S.K."/>
            <person name="Neafsey D.E."/>
            <person name="Dash A.P."/>
            <person name="Chitnis C.E."/>
            <person name="Hartl D.L."/>
            <person name="Young S.K."/>
            <person name="Zeng Q."/>
            <person name="Koehrsen M."/>
            <person name="Alvarado L."/>
            <person name="Berlin A."/>
            <person name="Borenstein D."/>
            <person name="Chapman S.B."/>
            <person name="Chen Z."/>
            <person name="Engels R."/>
            <person name="Freedman E."/>
            <person name="Gellesch M."/>
            <person name="Goldberg J."/>
            <person name="Griggs A."/>
            <person name="Gujja S."/>
            <person name="Heilman E.R."/>
            <person name="Heiman D.I."/>
            <person name="Howarth C."/>
            <person name="Jen D."/>
            <person name="Larson L."/>
            <person name="Mehta T."/>
            <person name="Neiman D."/>
            <person name="Park D."/>
            <person name="Pearson M."/>
            <person name="Roberts A."/>
            <person name="Saif S."/>
            <person name="Shea T."/>
            <person name="Shenoy N."/>
            <person name="Sisk P."/>
            <person name="Stolte C."/>
            <person name="Sykes S."/>
            <person name="Walk T."/>
            <person name="White J."/>
            <person name="Yandava C."/>
            <person name="Haas B."/>
            <person name="Henn M.R."/>
            <person name="Nusbaum C."/>
            <person name="Birren B."/>
        </authorList>
    </citation>
    <scope>NUCLEOTIDE SEQUENCE [LARGE SCALE GENOMIC DNA]</scope>
</reference>
<dbReference type="KEGG" id="pfd:PFDG_04949"/>
<dbReference type="Proteomes" id="UP000054282">
    <property type="component" value="Unassembled WGS sequence"/>
</dbReference>
<proteinExistence type="predicted"/>
<gene>
    <name evidence="1" type="ORF">PFDG_04949</name>
</gene>
<protein>
    <submittedName>
        <fullName evidence="1">Uncharacterized protein</fullName>
    </submittedName>
</protein>
<evidence type="ECO:0000313" key="1">
    <source>
        <dbReference type="EMBL" id="KOB89400.1"/>
    </source>
</evidence>
<evidence type="ECO:0000313" key="2">
    <source>
        <dbReference type="Proteomes" id="UP000054282"/>
    </source>
</evidence>
<reference evidence="2" key="2">
    <citation type="submission" date="2006-09" db="EMBL/GenBank/DDBJ databases">
        <title>The genome sequence of Plasmodium falciparum Dd2.</title>
        <authorList>
            <consortium name="The Broad Institute Genome Sequencing Platform"/>
            <person name="Birren B."/>
            <person name="Lander E."/>
            <person name="Galagan J."/>
            <person name="Nusbaum C."/>
            <person name="Devon K."/>
            <person name="Henn M."/>
            <person name="Jaffe D."/>
            <person name="Butler J."/>
            <person name="Alvarez P."/>
            <person name="Gnerre S."/>
            <person name="Grabherr M."/>
            <person name="Kleber M."/>
            <person name="Mauceli E."/>
            <person name="Brockman W."/>
            <person name="MacCallum I.A."/>
            <person name="Rounsley S."/>
            <person name="Young S."/>
            <person name="LaButti K."/>
            <person name="Pushparaj V."/>
            <person name="DeCaprio D."/>
            <person name="Crawford M."/>
            <person name="Koehrsen M."/>
            <person name="Engels R."/>
            <person name="Montgomery P."/>
            <person name="Pearson M."/>
            <person name="Howarth C."/>
            <person name="Larson L."/>
            <person name="Luoma S."/>
            <person name="White J."/>
            <person name="Kodira C."/>
            <person name="Zeng Q."/>
            <person name="O'Leary S."/>
            <person name="Yandava C."/>
            <person name="Alvarado L."/>
            <person name="Wirth D."/>
            <person name="Volkman S."/>
            <person name="Hartl D."/>
        </authorList>
    </citation>
    <scope>NUCLEOTIDE SEQUENCE [LARGE SCALE GENOMIC DNA]</scope>
</reference>
<dbReference type="OrthoDB" id="266334at2759"/>
<organism evidence="1 2">
    <name type="scientific">Plasmodium falciparum (isolate Dd2)</name>
    <dbReference type="NCBI Taxonomy" id="57267"/>
    <lineage>
        <taxon>Eukaryota</taxon>
        <taxon>Sar</taxon>
        <taxon>Alveolata</taxon>
        <taxon>Apicomplexa</taxon>
        <taxon>Aconoidasida</taxon>
        <taxon>Haemosporida</taxon>
        <taxon>Plasmodiidae</taxon>
        <taxon>Plasmodium</taxon>
        <taxon>Plasmodium (Laverania)</taxon>
    </lineage>
</organism>
<dbReference type="AlphaFoldDB" id="A0A0L7M9Z3"/>
<sequence length="89" mass="11062">MKNIFMITNVLMKKEKNKCFTEKMNMIPNYLYNNDSYNDEYFYYDDDDDNDNDNIGNNYFYNNNVLYRAHYQYDNDNKNSYLNYYLPIE</sequence>